<dbReference type="EMBL" id="LLXI01010998">
    <property type="protein sequence ID" value="PKY63583.1"/>
    <property type="molecule type" value="Genomic_DNA"/>
</dbReference>
<evidence type="ECO:0000256" key="1">
    <source>
        <dbReference type="SAM" id="Phobius"/>
    </source>
</evidence>
<dbReference type="Proteomes" id="UP000234323">
    <property type="component" value="Unassembled WGS sequence"/>
</dbReference>
<protein>
    <submittedName>
        <fullName evidence="2">Uncharacterized protein</fullName>
    </submittedName>
</protein>
<evidence type="ECO:0000313" key="3">
    <source>
        <dbReference type="Proteomes" id="UP000234323"/>
    </source>
</evidence>
<keyword evidence="1" id="KW-0472">Membrane</keyword>
<proteinExistence type="predicted"/>
<gene>
    <name evidence="2" type="ORF">RhiirA4_493080</name>
</gene>
<keyword evidence="1" id="KW-1133">Transmembrane helix</keyword>
<organism evidence="2 3">
    <name type="scientific">Rhizophagus irregularis</name>
    <dbReference type="NCBI Taxonomy" id="588596"/>
    <lineage>
        <taxon>Eukaryota</taxon>
        <taxon>Fungi</taxon>
        <taxon>Fungi incertae sedis</taxon>
        <taxon>Mucoromycota</taxon>
        <taxon>Glomeromycotina</taxon>
        <taxon>Glomeromycetes</taxon>
        <taxon>Glomerales</taxon>
        <taxon>Glomeraceae</taxon>
        <taxon>Rhizophagus</taxon>
    </lineage>
</organism>
<feature type="transmembrane region" description="Helical" evidence="1">
    <location>
        <begin position="12"/>
        <end position="30"/>
    </location>
</feature>
<keyword evidence="3" id="KW-1185">Reference proteome</keyword>
<evidence type="ECO:0000313" key="2">
    <source>
        <dbReference type="EMBL" id="PKY63583.1"/>
    </source>
</evidence>
<accession>A0A2I1HXN0</accession>
<keyword evidence="1" id="KW-0812">Transmembrane</keyword>
<dbReference type="AlphaFoldDB" id="A0A2I1HXN0"/>
<reference evidence="2 3" key="1">
    <citation type="submission" date="2015-10" db="EMBL/GenBank/DDBJ databases">
        <title>Genome analyses suggest a sexual origin of heterokaryosis in a supposedly ancient asexual fungus.</title>
        <authorList>
            <person name="Ropars J."/>
            <person name="Sedzielewska K."/>
            <person name="Noel J."/>
            <person name="Charron P."/>
            <person name="Farinelli L."/>
            <person name="Marton T."/>
            <person name="Kruger M."/>
            <person name="Pelin A."/>
            <person name="Brachmann A."/>
            <person name="Corradi N."/>
        </authorList>
    </citation>
    <scope>NUCLEOTIDE SEQUENCE [LARGE SCALE GENOMIC DNA]</scope>
    <source>
        <strain evidence="2 3">A4</strain>
    </source>
</reference>
<name>A0A2I1HXN0_9GLOM</name>
<sequence>MTRNYFEEYRSLIIIFIVGLVVLIILYILARLKNPEARNSVIFDTWFIIQDFAVDLAFVLLKVNNTPHLKIPT</sequence>
<feature type="transmembrane region" description="Helical" evidence="1">
    <location>
        <begin position="42"/>
        <end position="61"/>
    </location>
</feature>
<comment type="caution">
    <text evidence="2">The sequence shown here is derived from an EMBL/GenBank/DDBJ whole genome shotgun (WGS) entry which is preliminary data.</text>
</comment>